<evidence type="ECO:0000313" key="3">
    <source>
        <dbReference type="Proteomes" id="UP000585050"/>
    </source>
</evidence>
<protein>
    <submittedName>
        <fullName evidence="2">Autotransporter outer membrane beta-barrel domain-containing protein</fullName>
    </submittedName>
</protein>
<proteinExistence type="predicted"/>
<organism evidence="2 3">
    <name type="scientific">Flammeovirga agarivorans</name>
    <dbReference type="NCBI Taxonomy" id="2726742"/>
    <lineage>
        <taxon>Bacteria</taxon>
        <taxon>Pseudomonadati</taxon>
        <taxon>Bacteroidota</taxon>
        <taxon>Cytophagia</taxon>
        <taxon>Cytophagales</taxon>
        <taxon>Flammeovirgaceae</taxon>
        <taxon>Flammeovirga</taxon>
    </lineage>
</organism>
<feature type="chain" id="PRO_5031565701" evidence="1">
    <location>
        <begin position="24"/>
        <end position="253"/>
    </location>
</feature>
<dbReference type="SUPFAM" id="SSF103515">
    <property type="entry name" value="Autotransporter"/>
    <property type="match status" value="1"/>
</dbReference>
<dbReference type="EMBL" id="JABAIL010000008">
    <property type="protein sequence ID" value="NLR93905.1"/>
    <property type="molecule type" value="Genomic_DNA"/>
</dbReference>
<keyword evidence="1" id="KW-0732">Signal</keyword>
<evidence type="ECO:0000313" key="2">
    <source>
        <dbReference type="EMBL" id="NLR93905.1"/>
    </source>
</evidence>
<sequence length="253" mass="28804">MKKRTTSLHFICLFLLISSTSFSQKNEHTRDFDRGIKNRVFIPKGQWLAGATFQYSHHNNDNYQFLILEDWDGDGYNLNVSPYFAYFIKDNLAIGGRFGYTRGQLNIDQLNMDLGDDLSFSVNGSSQVSHTYSTSFFMRNYISLGRSNRFGLFNEVRLSYSYGQSKELAVGDHKLDIRGIYTTTNQVSLGISPGMVAFINNNIAIETSLDVIGINYQWTHQTENQVDQGTRRSGNANFNLDIFTLNIGLSIYI</sequence>
<reference evidence="2 3" key="1">
    <citation type="submission" date="2020-04" db="EMBL/GenBank/DDBJ databases">
        <title>Flammeovirga sp. SR4, a novel species isolated from seawater.</title>
        <authorList>
            <person name="Wang X."/>
        </authorList>
    </citation>
    <scope>NUCLEOTIDE SEQUENCE [LARGE SCALE GENOMIC DNA]</scope>
    <source>
        <strain evidence="2 3">SR4</strain>
    </source>
</reference>
<feature type="signal peptide" evidence="1">
    <location>
        <begin position="1"/>
        <end position="23"/>
    </location>
</feature>
<accession>A0A7X8XYC0</accession>
<gene>
    <name evidence="2" type="ORF">HGP29_22075</name>
</gene>
<keyword evidence="3" id="KW-1185">Reference proteome</keyword>
<evidence type="ECO:0000256" key="1">
    <source>
        <dbReference type="SAM" id="SignalP"/>
    </source>
</evidence>
<dbReference type="RefSeq" id="WP_168884611.1">
    <property type="nucleotide sequence ID" value="NZ_JABAIL010000008.1"/>
</dbReference>
<dbReference type="InterPro" id="IPR036709">
    <property type="entry name" value="Autotransporte_beta_dom_sf"/>
</dbReference>
<name>A0A7X8XYC0_9BACT</name>
<dbReference type="AlphaFoldDB" id="A0A7X8XYC0"/>
<dbReference type="Proteomes" id="UP000585050">
    <property type="component" value="Unassembled WGS sequence"/>
</dbReference>
<comment type="caution">
    <text evidence="2">The sequence shown here is derived from an EMBL/GenBank/DDBJ whole genome shotgun (WGS) entry which is preliminary data.</text>
</comment>